<evidence type="ECO:0000313" key="8">
    <source>
        <dbReference type="EMBL" id="OWQ54792.1"/>
    </source>
</evidence>
<keyword evidence="2" id="KW-0963">Cytoplasm</keyword>
<evidence type="ECO:0000313" key="9">
    <source>
        <dbReference type="Proteomes" id="UP000198157"/>
    </source>
</evidence>
<accession>A0A2D0AK18</accession>
<evidence type="ECO:0000256" key="6">
    <source>
        <dbReference type="RuleBase" id="RU003567"/>
    </source>
</evidence>
<evidence type="ECO:0000256" key="5">
    <source>
        <dbReference type="ARBA" id="ARBA00022825"/>
    </source>
</evidence>
<gene>
    <name evidence="8" type="ORF">CEE60_07290</name>
</gene>
<dbReference type="EMBL" id="NIVS01000016">
    <property type="protein sequence ID" value="OWQ54792.1"/>
    <property type="molecule type" value="Genomic_DNA"/>
</dbReference>
<dbReference type="SUPFAM" id="SSF52096">
    <property type="entry name" value="ClpP/crotonase"/>
    <property type="match status" value="1"/>
</dbReference>
<evidence type="ECO:0000256" key="4">
    <source>
        <dbReference type="ARBA" id="ARBA00022801"/>
    </source>
</evidence>
<comment type="similarity">
    <text evidence="1 6">Belongs to the peptidase S14 family.</text>
</comment>
<dbReference type="CDD" id="cd07016">
    <property type="entry name" value="S14_ClpP_1"/>
    <property type="match status" value="1"/>
</dbReference>
<dbReference type="InterPro" id="IPR001907">
    <property type="entry name" value="ClpP"/>
</dbReference>
<dbReference type="GO" id="GO:0051117">
    <property type="term" value="F:ATPase binding"/>
    <property type="evidence" value="ECO:0007669"/>
    <property type="project" value="TreeGrafter"/>
</dbReference>
<protein>
    <recommendedName>
        <fullName evidence="6">ATP-dependent Clp protease proteolytic subunit</fullName>
    </recommendedName>
</protein>
<evidence type="ECO:0000256" key="2">
    <source>
        <dbReference type="ARBA" id="ARBA00022490"/>
    </source>
</evidence>
<dbReference type="GO" id="GO:0004176">
    <property type="term" value="F:ATP-dependent peptidase activity"/>
    <property type="evidence" value="ECO:0007669"/>
    <property type="project" value="InterPro"/>
</dbReference>
<dbReference type="PANTHER" id="PTHR10381">
    <property type="entry name" value="ATP-DEPENDENT CLP PROTEASE PROTEOLYTIC SUBUNIT"/>
    <property type="match status" value="1"/>
</dbReference>
<dbReference type="PANTHER" id="PTHR10381:SF70">
    <property type="entry name" value="ATP-DEPENDENT CLP PROTEASE PROTEOLYTIC SUBUNIT"/>
    <property type="match status" value="1"/>
</dbReference>
<dbReference type="InterPro" id="IPR023562">
    <property type="entry name" value="ClpP/TepA"/>
</dbReference>
<comment type="caution">
    <text evidence="8">The sequence shown here is derived from an EMBL/GenBank/DDBJ whole genome shotgun (WGS) entry which is preliminary data.</text>
</comment>
<evidence type="ECO:0000256" key="3">
    <source>
        <dbReference type="ARBA" id="ARBA00022670"/>
    </source>
</evidence>
<proteinExistence type="inferred from homology"/>
<dbReference type="Proteomes" id="UP000198157">
    <property type="component" value="Unassembled WGS sequence"/>
</dbReference>
<keyword evidence="5" id="KW-0720">Serine protease</keyword>
<dbReference type="GO" id="GO:0009368">
    <property type="term" value="C:endopeptidase Clp complex"/>
    <property type="evidence" value="ECO:0007669"/>
    <property type="project" value="TreeGrafter"/>
</dbReference>
<keyword evidence="3" id="KW-0645">Protease</keyword>
<sequence length="288" mass="30535">MTIRATPGVPSGRPQMDVRSYIAPAAFDRWDSSIRAAAENEEDRTIGIYDVIGEDWWTGGGFTAKRMSAALRSLGKGPVTVAINSPGGDMFEGLAMYSMLREHPGEVTVKVMGIAASAASIIAMAGDQVQVARAGFLMIHNCWLLAAGNRHELREIADQLEPFDQAMADVYAARTGENVKAMQKLMDRESYIGGSAAVSQGFADSLLDSDEISKTDDGKNASAVRRMEAALRASGMPKSEAMRLISQFKSSAGDPAGSGEGEPTEHGQRDAAGFTTTAALAANLTNIL</sequence>
<dbReference type="PRINTS" id="PR00127">
    <property type="entry name" value="CLPPROTEASEP"/>
</dbReference>
<dbReference type="GO" id="GO:0006515">
    <property type="term" value="P:protein quality control for misfolded or incompletely synthesized proteins"/>
    <property type="evidence" value="ECO:0007669"/>
    <property type="project" value="TreeGrafter"/>
</dbReference>
<reference evidence="8 9" key="1">
    <citation type="submission" date="2017-06" db="EMBL/GenBank/DDBJ databases">
        <authorList>
            <person name="Kim H.J."/>
            <person name="Triplett B.A."/>
        </authorList>
    </citation>
    <scope>NUCLEOTIDE SEQUENCE [LARGE SCALE GENOMIC DNA]</scope>
    <source>
        <strain evidence="8 9">13146</strain>
    </source>
</reference>
<keyword evidence="4" id="KW-0378">Hydrolase</keyword>
<dbReference type="InterPro" id="IPR029045">
    <property type="entry name" value="ClpP/crotonase-like_dom_sf"/>
</dbReference>
<evidence type="ECO:0000256" key="7">
    <source>
        <dbReference type="SAM" id="MobiDB-lite"/>
    </source>
</evidence>
<dbReference type="OrthoDB" id="9806592at2"/>
<dbReference type="GO" id="GO:0004252">
    <property type="term" value="F:serine-type endopeptidase activity"/>
    <property type="evidence" value="ECO:0007669"/>
    <property type="project" value="InterPro"/>
</dbReference>
<feature type="region of interest" description="Disordered" evidence="7">
    <location>
        <begin position="250"/>
        <end position="271"/>
    </location>
</feature>
<dbReference type="Pfam" id="PF00574">
    <property type="entry name" value="CLP_protease"/>
    <property type="match status" value="1"/>
</dbReference>
<dbReference type="AlphaFoldDB" id="A0A2D0AK18"/>
<name>A0A2D0AK18_STEMA</name>
<dbReference type="NCBIfam" id="NF045542">
    <property type="entry name" value="Clp_rel_HeadMat"/>
    <property type="match status" value="1"/>
</dbReference>
<organism evidence="8 9">
    <name type="scientific">Stenotrophomonas maltophilia</name>
    <name type="common">Pseudomonas maltophilia</name>
    <name type="synonym">Xanthomonas maltophilia</name>
    <dbReference type="NCBI Taxonomy" id="40324"/>
    <lineage>
        <taxon>Bacteria</taxon>
        <taxon>Pseudomonadati</taxon>
        <taxon>Pseudomonadota</taxon>
        <taxon>Gammaproteobacteria</taxon>
        <taxon>Lysobacterales</taxon>
        <taxon>Lysobacteraceae</taxon>
        <taxon>Stenotrophomonas</taxon>
        <taxon>Stenotrophomonas maltophilia group</taxon>
    </lineage>
</organism>
<dbReference type="Gene3D" id="3.90.226.10">
    <property type="entry name" value="2-enoyl-CoA Hydratase, Chain A, domain 1"/>
    <property type="match status" value="1"/>
</dbReference>
<evidence type="ECO:0000256" key="1">
    <source>
        <dbReference type="ARBA" id="ARBA00007039"/>
    </source>
</evidence>